<evidence type="ECO:0000313" key="5">
    <source>
        <dbReference type="EMBL" id="ALE01795.1"/>
    </source>
</evidence>
<dbReference type="Pfam" id="PF00588">
    <property type="entry name" value="SpoU_methylase"/>
    <property type="match status" value="1"/>
</dbReference>
<dbReference type="SUPFAM" id="SSF55315">
    <property type="entry name" value="L30e-like"/>
    <property type="match status" value="1"/>
</dbReference>
<evidence type="ECO:0000256" key="1">
    <source>
        <dbReference type="ARBA" id="ARBA00007228"/>
    </source>
</evidence>
<name>A0A0M3T1Y1_9GAMM</name>
<evidence type="ECO:0000313" key="6">
    <source>
        <dbReference type="Proteomes" id="UP000068905"/>
    </source>
</evidence>
<evidence type="ECO:0000256" key="2">
    <source>
        <dbReference type="ARBA" id="ARBA00022603"/>
    </source>
</evidence>
<dbReference type="PANTHER" id="PTHR46429:SF1">
    <property type="entry name" value="23S RRNA (GUANOSINE-2'-O-)-METHYLTRANSFERASE RLMB"/>
    <property type="match status" value="1"/>
</dbReference>
<protein>
    <submittedName>
        <fullName evidence="5">RNA methyltransferase</fullName>
    </submittedName>
</protein>
<dbReference type="GO" id="GO:0005829">
    <property type="term" value="C:cytosol"/>
    <property type="evidence" value="ECO:0007669"/>
    <property type="project" value="TreeGrafter"/>
</dbReference>
<dbReference type="Gene3D" id="3.40.1280.10">
    <property type="match status" value="1"/>
</dbReference>
<dbReference type="Proteomes" id="UP000068905">
    <property type="component" value="Chromosome"/>
</dbReference>
<dbReference type="AlphaFoldDB" id="A0A0M3T1Y1"/>
<dbReference type="PATRIC" id="fig|1125411.7.peg.762"/>
<dbReference type="SUPFAM" id="SSF75217">
    <property type="entry name" value="alpha/beta knot"/>
    <property type="match status" value="1"/>
</dbReference>
<gene>
    <name evidence="5" type="ORF">W908_03900</name>
</gene>
<dbReference type="KEGG" id="tsn:W908_03900"/>
<dbReference type="Pfam" id="PF08032">
    <property type="entry name" value="SpoU_sub_bind"/>
    <property type="match status" value="1"/>
</dbReference>
<dbReference type="FunFam" id="3.40.1280.10:FF:000008">
    <property type="entry name" value="Group 3 RNA methyltransferase TrmH"/>
    <property type="match status" value="1"/>
</dbReference>
<dbReference type="NCBIfam" id="TIGR00186">
    <property type="entry name" value="rRNA_methyl_3"/>
    <property type="match status" value="1"/>
</dbReference>
<dbReference type="InterPro" id="IPR013123">
    <property type="entry name" value="SpoU_subst-bd"/>
</dbReference>
<keyword evidence="2 5" id="KW-0489">Methyltransferase</keyword>
<dbReference type="InterPro" id="IPR029028">
    <property type="entry name" value="Alpha/beta_knot_MTases"/>
</dbReference>
<organism evidence="5 6">
    <name type="scientific">Candidatus Pseudothioglobus singularis PS1</name>
    <dbReference type="NCBI Taxonomy" id="1125411"/>
    <lineage>
        <taxon>Bacteria</taxon>
        <taxon>Pseudomonadati</taxon>
        <taxon>Pseudomonadota</taxon>
        <taxon>Gammaproteobacteria</taxon>
        <taxon>Candidatus Pseudothioglobaceae</taxon>
        <taxon>Candidatus Pseudothioglobus</taxon>
    </lineage>
</organism>
<dbReference type="InterPro" id="IPR004441">
    <property type="entry name" value="rRNA_MeTrfase_TrmH"/>
</dbReference>
<keyword evidence="6" id="KW-1185">Reference proteome</keyword>
<dbReference type="GO" id="GO:0006396">
    <property type="term" value="P:RNA processing"/>
    <property type="evidence" value="ECO:0007669"/>
    <property type="project" value="InterPro"/>
</dbReference>
<reference evidence="5 6" key="1">
    <citation type="journal article" date="2015" name="Genome Announc.">
        <title>Genome Sequence of 'Candidatus Thioglobus singularis' Strain PS1, a Mixotroph from the SUP05 Clade of Marine Gammaproteobacteria.</title>
        <authorList>
            <person name="Marshall K.T."/>
            <person name="Morris R.M."/>
        </authorList>
    </citation>
    <scope>NUCLEOTIDE SEQUENCE [LARGE SCALE GENOMIC DNA]</scope>
    <source>
        <strain evidence="5 6">PS1</strain>
    </source>
</reference>
<dbReference type="STRING" id="1125411.W908_03900"/>
<sequence>MSKSINLFGFHSIESLLITNPELIIKVSILNNRKDKRVSDLVKILTIQKIAFSMTDKNDLNRIAKGEVHQGVISEVILPPVLTEELLFKSISENSLKPLILVLDSIQDPRNLGACLRSANAAGVDYVVINKDGSAPINAVVHKTSAGAVNSLKIFHVTNLSRTIKEFQKRGIWVIGLDGSSKSTIYDVNLTDATAIVMGAEGKGIRRLIKENCDQIVTIPMSGTIESLNVSVATGIALFESKRQREST</sequence>
<proteinExistence type="inferred from homology"/>
<dbReference type="EMBL" id="CP006911">
    <property type="protein sequence ID" value="ALE01795.1"/>
    <property type="molecule type" value="Genomic_DNA"/>
</dbReference>
<evidence type="ECO:0000259" key="4">
    <source>
        <dbReference type="SMART" id="SM00967"/>
    </source>
</evidence>
<dbReference type="GO" id="GO:0008173">
    <property type="term" value="F:RNA methyltransferase activity"/>
    <property type="evidence" value="ECO:0007669"/>
    <property type="project" value="InterPro"/>
</dbReference>
<dbReference type="Gene3D" id="3.30.1330.30">
    <property type="match status" value="1"/>
</dbReference>
<dbReference type="InterPro" id="IPR029026">
    <property type="entry name" value="tRNA_m1G_MTases_N"/>
</dbReference>
<dbReference type="OrthoDB" id="9785673at2"/>
<keyword evidence="3 5" id="KW-0808">Transferase</keyword>
<comment type="similarity">
    <text evidence="1">Belongs to the class IV-like SAM-binding methyltransferase superfamily. RNA methyltransferase TrmH family.</text>
</comment>
<dbReference type="InterPro" id="IPR001537">
    <property type="entry name" value="SpoU_MeTrfase"/>
</dbReference>
<dbReference type="GO" id="GO:0003723">
    <property type="term" value="F:RNA binding"/>
    <property type="evidence" value="ECO:0007669"/>
    <property type="project" value="InterPro"/>
</dbReference>
<dbReference type="GO" id="GO:0032259">
    <property type="term" value="P:methylation"/>
    <property type="evidence" value="ECO:0007669"/>
    <property type="project" value="UniProtKB-KW"/>
</dbReference>
<dbReference type="SMART" id="SM00967">
    <property type="entry name" value="SpoU_sub_bind"/>
    <property type="match status" value="1"/>
</dbReference>
<dbReference type="RefSeq" id="WP_053820008.1">
    <property type="nucleotide sequence ID" value="NZ_CP006911.1"/>
</dbReference>
<evidence type="ECO:0000256" key="3">
    <source>
        <dbReference type="ARBA" id="ARBA00022679"/>
    </source>
</evidence>
<feature type="domain" description="RNA 2-O ribose methyltransferase substrate binding" evidence="4">
    <location>
        <begin position="6"/>
        <end position="82"/>
    </location>
</feature>
<dbReference type="PANTHER" id="PTHR46429">
    <property type="entry name" value="23S RRNA (GUANOSINE-2'-O-)-METHYLTRANSFERASE RLMB"/>
    <property type="match status" value="1"/>
</dbReference>
<dbReference type="CDD" id="cd18103">
    <property type="entry name" value="SpoU-like_RlmB"/>
    <property type="match status" value="1"/>
</dbReference>
<accession>A0A0M3T1Y1</accession>
<dbReference type="InterPro" id="IPR029064">
    <property type="entry name" value="Ribosomal_eL30-like_sf"/>
</dbReference>